<name>A0A2M7G1G4_9BACT</name>
<accession>A0A2M7G1G4</accession>
<dbReference type="Proteomes" id="UP000231019">
    <property type="component" value="Unassembled WGS sequence"/>
</dbReference>
<comment type="caution">
    <text evidence="1">The sequence shown here is derived from an EMBL/GenBank/DDBJ whole genome shotgun (WGS) entry which is preliminary data.</text>
</comment>
<dbReference type="EMBL" id="PFFQ01000050">
    <property type="protein sequence ID" value="PIW15563.1"/>
    <property type="molecule type" value="Genomic_DNA"/>
</dbReference>
<evidence type="ECO:0000313" key="1">
    <source>
        <dbReference type="EMBL" id="PIW15563.1"/>
    </source>
</evidence>
<gene>
    <name evidence="1" type="ORF">COW36_16575</name>
</gene>
<evidence type="ECO:0000313" key="2">
    <source>
        <dbReference type="Proteomes" id="UP000231019"/>
    </source>
</evidence>
<reference evidence="1 2" key="1">
    <citation type="submission" date="2017-09" db="EMBL/GenBank/DDBJ databases">
        <title>Depth-based differentiation of microbial function through sediment-hosted aquifers and enrichment of novel symbionts in the deep terrestrial subsurface.</title>
        <authorList>
            <person name="Probst A.J."/>
            <person name="Ladd B."/>
            <person name="Jarett J.K."/>
            <person name="Geller-Mcgrath D.E."/>
            <person name="Sieber C.M."/>
            <person name="Emerson J.B."/>
            <person name="Anantharaman K."/>
            <person name="Thomas B.C."/>
            <person name="Malmstrom R."/>
            <person name="Stieglmeier M."/>
            <person name="Klingl A."/>
            <person name="Woyke T."/>
            <person name="Ryan C.M."/>
            <person name="Banfield J.F."/>
        </authorList>
    </citation>
    <scope>NUCLEOTIDE SEQUENCE [LARGE SCALE GENOMIC DNA]</scope>
    <source>
        <strain evidence="1">CG17_big_fil_post_rev_8_21_14_2_50_48_46</strain>
    </source>
</reference>
<protein>
    <submittedName>
        <fullName evidence="1">Uncharacterized protein</fullName>
    </submittedName>
</protein>
<proteinExistence type="predicted"/>
<organism evidence="1 2">
    <name type="scientific">bacterium (Candidatus Blackallbacteria) CG17_big_fil_post_rev_8_21_14_2_50_48_46</name>
    <dbReference type="NCBI Taxonomy" id="2014261"/>
    <lineage>
        <taxon>Bacteria</taxon>
        <taxon>Candidatus Blackallbacteria</taxon>
    </lineage>
</organism>
<dbReference type="AlphaFoldDB" id="A0A2M7G1G4"/>
<sequence>MNYATFLKPYVERQVEMGIDDNDPNIDEKKAVANWQDATHLVVKTPIYEPVNKLDQVGVEVSSLKASASAADGTALSSSFVYDGTSEILTQTITIPSETPADTVNLVLYASDKVANDWTERFTVVSEILKFQRRGRTL</sequence>